<feature type="transmembrane region" description="Helical" evidence="1">
    <location>
        <begin position="145"/>
        <end position="166"/>
    </location>
</feature>
<keyword evidence="1" id="KW-0472">Membrane</keyword>
<sequence>MSLGGYLVYLALLIVIPLWAQSKVKSTYKKYSKVATSSYMTGAQVARKILDDNGLYNVSIEETRGMLSDHYDPRKKVVRLSSGNYHGQSMAASAIAAHEVGHAIQDAEAYAFLRFRHALVPVANLGSNFSFILILAGIFLGLMNLVFVGIVFMSFAVLFQLVTLPVEFNASNRAMAQLVSSGVIRNNEERDTKKVLNAAALTYVAAALVALAELVRFILMFLVPQDD</sequence>
<dbReference type="RefSeq" id="WP_143894027.1">
    <property type="nucleotide sequence ID" value="NZ_CP041666.1"/>
</dbReference>
<dbReference type="Proteomes" id="UP000315215">
    <property type="component" value="Chromosome"/>
</dbReference>
<dbReference type="PANTHER" id="PTHR36434:SF1">
    <property type="entry name" value="MEMBRANE PROTEASE YUGP-RELATED"/>
    <property type="match status" value="1"/>
</dbReference>
<dbReference type="EMBL" id="CP041666">
    <property type="protein sequence ID" value="QDP40445.1"/>
    <property type="molecule type" value="Genomic_DNA"/>
</dbReference>
<dbReference type="InterPro" id="IPR007395">
    <property type="entry name" value="Zn_peptidase_2"/>
</dbReference>
<evidence type="ECO:0000313" key="2">
    <source>
        <dbReference type="EMBL" id="QDP40445.1"/>
    </source>
</evidence>
<keyword evidence="1" id="KW-1133">Transmembrane helix</keyword>
<reference evidence="2 3" key="1">
    <citation type="submission" date="2019-07" db="EMBL/GenBank/DDBJ databases">
        <authorList>
            <person name="Li J."/>
        </authorList>
    </citation>
    <scope>NUCLEOTIDE SEQUENCE [LARGE SCALE GENOMIC DNA]</scope>
    <source>
        <strain evidence="2 3">TKL69</strain>
    </source>
</reference>
<accession>A0A516KGC1</accession>
<keyword evidence="1" id="KW-0812">Transmembrane</keyword>
<evidence type="ECO:0000256" key="1">
    <source>
        <dbReference type="SAM" id="Phobius"/>
    </source>
</evidence>
<organism evidence="2 3">
    <name type="scientific">Radiobacillus deserti</name>
    <dbReference type="NCBI Taxonomy" id="2594883"/>
    <lineage>
        <taxon>Bacteria</taxon>
        <taxon>Bacillati</taxon>
        <taxon>Bacillota</taxon>
        <taxon>Bacilli</taxon>
        <taxon>Bacillales</taxon>
        <taxon>Bacillaceae</taxon>
        <taxon>Radiobacillus</taxon>
    </lineage>
</organism>
<dbReference type="KEGG" id="aqt:FN924_09775"/>
<feature type="transmembrane region" description="Helical" evidence="1">
    <location>
        <begin position="6"/>
        <end position="24"/>
    </location>
</feature>
<keyword evidence="3" id="KW-1185">Reference proteome</keyword>
<dbReference type="Pfam" id="PF04298">
    <property type="entry name" value="Zn_peptidase_2"/>
    <property type="match status" value="1"/>
</dbReference>
<dbReference type="AlphaFoldDB" id="A0A516KGC1"/>
<feature type="transmembrane region" description="Helical" evidence="1">
    <location>
        <begin position="195"/>
        <end position="223"/>
    </location>
</feature>
<evidence type="ECO:0000313" key="3">
    <source>
        <dbReference type="Proteomes" id="UP000315215"/>
    </source>
</evidence>
<feature type="transmembrane region" description="Helical" evidence="1">
    <location>
        <begin position="118"/>
        <end position="139"/>
    </location>
</feature>
<dbReference type="PANTHER" id="PTHR36434">
    <property type="entry name" value="MEMBRANE PROTEASE YUGP-RELATED"/>
    <property type="match status" value="1"/>
</dbReference>
<dbReference type="OrthoDB" id="9784298at2"/>
<gene>
    <name evidence="2" type="ORF">FN924_09775</name>
</gene>
<name>A0A516KGC1_9BACI</name>
<proteinExistence type="predicted"/>
<protein>
    <submittedName>
        <fullName evidence="2">Zinc metallopeptidase</fullName>
    </submittedName>
</protein>